<dbReference type="AlphaFoldDB" id="A0A7M7LTT8"/>
<dbReference type="GeneID" id="105445783"/>
<dbReference type="SUPFAM" id="SSF46689">
    <property type="entry name" value="Homeodomain-like"/>
    <property type="match status" value="1"/>
</dbReference>
<dbReference type="Pfam" id="PF05225">
    <property type="entry name" value="HTH_psq"/>
    <property type="match status" value="1"/>
</dbReference>
<protein>
    <recommendedName>
        <fullName evidence="3">HTH CENPB-type domain-containing protein</fullName>
    </recommendedName>
</protein>
<dbReference type="KEGG" id="spu:105445783"/>
<keyword evidence="5" id="KW-1185">Reference proteome</keyword>
<dbReference type="PANTHER" id="PTHR19303:SF74">
    <property type="entry name" value="POGO TRANSPOSABLE ELEMENT WITH KRAB DOMAIN"/>
    <property type="match status" value="1"/>
</dbReference>
<dbReference type="InterPro" id="IPR009057">
    <property type="entry name" value="Homeodomain-like_sf"/>
</dbReference>
<evidence type="ECO:0000313" key="5">
    <source>
        <dbReference type="Proteomes" id="UP000007110"/>
    </source>
</evidence>
<name>A0A7M7LTT8_STRPU</name>
<sequence>MPKFKNWKQEDVNNALRRVDLGELSIREAATAYGVPKSTLHDKLSHKSPFVSKQGPKPYLTRAEEEVICTWAIQMARIGMGQTKDDIKNVVKQTLDKDGRPNPFPNNKPGDTWFSGFLKRNPRLSLRTPQAIGKERAIVTAGTINIWFDEFESYLKEVNATSILTEPNRMFNCDESGFALGGKAGKRVLAEKGSKVVHVVKSSDKSQVTVLATVSATGTFPPPLIVLPGIRAEYHYGHMVGAPKGAFFGRTESGWMDSKTFLGFVTNLFHPFLVRNKIPLPVLLLVDGHSTH</sequence>
<accession>A0A7M7LTT8</accession>
<organism evidence="4 5">
    <name type="scientific">Strongylocentrotus purpuratus</name>
    <name type="common">Purple sea urchin</name>
    <dbReference type="NCBI Taxonomy" id="7668"/>
    <lineage>
        <taxon>Eukaryota</taxon>
        <taxon>Metazoa</taxon>
        <taxon>Echinodermata</taxon>
        <taxon>Eleutherozoa</taxon>
        <taxon>Echinozoa</taxon>
        <taxon>Echinoidea</taxon>
        <taxon>Euechinoidea</taxon>
        <taxon>Echinacea</taxon>
        <taxon>Camarodonta</taxon>
        <taxon>Echinidea</taxon>
        <taxon>Strongylocentrotidae</taxon>
        <taxon>Strongylocentrotus</taxon>
    </lineage>
</organism>
<dbReference type="OMA" id="SRWYNAD"/>
<reference evidence="5" key="1">
    <citation type="submission" date="2015-02" db="EMBL/GenBank/DDBJ databases">
        <title>Genome sequencing for Strongylocentrotus purpuratus.</title>
        <authorList>
            <person name="Murali S."/>
            <person name="Liu Y."/>
            <person name="Vee V."/>
            <person name="English A."/>
            <person name="Wang M."/>
            <person name="Skinner E."/>
            <person name="Han Y."/>
            <person name="Muzny D.M."/>
            <person name="Worley K.C."/>
            <person name="Gibbs R.A."/>
        </authorList>
    </citation>
    <scope>NUCLEOTIDE SEQUENCE</scope>
</reference>
<evidence type="ECO:0000256" key="1">
    <source>
        <dbReference type="ARBA" id="ARBA00023125"/>
    </source>
</evidence>
<dbReference type="InterPro" id="IPR007889">
    <property type="entry name" value="HTH_Psq"/>
</dbReference>
<reference evidence="4" key="2">
    <citation type="submission" date="2021-01" db="UniProtKB">
        <authorList>
            <consortium name="EnsemblMetazoa"/>
        </authorList>
    </citation>
    <scope>IDENTIFICATION</scope>
</reference>
<feature type="domain" description="HTH CENPB-type" evidence="3">
    <location>
        <begin position="52"/>
        <end position="127"/>
    </location>
</feature>
<dbReference type="EnsemblMetazoa" id="XM_011681763">
    <property type="protein sequence ID" value="XP_011680065"/>
    <property type="gene ID" value="LOC105445783"/>
</dbReference>
<keyword evidence="2" id="KW-0539">Nucleus</keyword>
<dbReference type="RefSeq" id="XP_011680065.2">
    <property type="nucleotide sequence ID" value="XM_011681763.2"/>
</dbReference>
<evidence type="ECO:0000256" key="2">
    <source>
        <dbReference type="ARBA" id="ARBA00023242"/>
    </source>
</evidence>
<dbReference type="PROSITE" id="PS51253">
    <property type="entry name" value="HTH_CENPB"/>
    <property type="match status" value="1"/>
</dbReference>
<dbReference type="Gene3D" id="1.10.10.60">
    <property type="entry name" value="Homeodomain-like"/>
    <property type="match status" value="1"/>
</dbReference>
<dbReference type="InterPro" id="IPR050863">
    <property type="entry name" value="CenT-Element_Derived"/>
</dbReference>
<dbReference type="Proteomes" id="UP000007110">
    <property type="component" value="Unassembled WGS sequence"/>
</dbReference>
<dbReference type="InParanoid" id="A0A7M7LTT8"/>
<dbReference type="GO" id="GO:0003677">
    <property type="term" value="F:DNA binding"/>
    <property type="evidence" value="ECO:0007669"/>
    <property type="project" value="UniProtKB-KW"/>
</dbReference>
<keyword evidence="1" id="KW-0238">DNA-binding</keyword>
<proteinExistence type="predicted"/>
<dbReference type="PANTHER" id="PTHR19303">
    <property type="entry name" value="TRANSPOSON"/>
    <property type="match status" value="1"/>
</dbReference>
<dbReference type="OrthoDB" id="10058523at2759"/>
<evidence type="ECO:0000259" key="3">
    <source>
        <dbReference type="PROSITE" id="PS51253"/>
    </source>
</evidence>
<evidence type="ECO:0000313" key="4">
    <source>
        <dbReference type="EnsemblMetazoa" id="XP_011680065"/>
    </source>
</evidence>
<dbReference type="InterPro" id="IPR006600">
    <property type="entry name" value="HTH_CenpB_DNA-bd_dom"/>
</dbReference>